<evidence type="ECO:0000313" key="4">
    <source>
        <dbReference type="EMBL" id="PKS09826.1"/>
    </source>
</evidence>
<dbReference type="InterPro" id="IPR007219">
    <property type="entry name" value="XnlR_reg_dom"/>
</dbReference>
<dbReference type="PANTHER" id="PTHR47785">
    <property type="entry name" value="ZN(II)2CYS6 TRANSCRIPTION FACTOR (EUROFUNG)-RELATED-RELATED"/>
    <property type="match status" value="1"/>
</dbReference>
<dbReference type="GO" id="GO:0006351">
    <property type="term" value="P:DNA-templated transcription"/>
    <property type="evidence" value="ECO:0007669"/>
    <property type="project" value="InterPro"/>
</dbReference>
<dbReference type="InterPro" id="IPR001138">
    <property type="entry name" value="Zn2Cys6_DnaBD"/>
</dbReference>
<dbReference type="EMBL" id="NLAX01000010">
    <property type="protein sequence ID" value="PKS09826.1"/>
    <property type="molecule type" value="Genomic_DNA"/>
</dbReference>
<dbReference type="AlphaFoldDB" id="A0A2N3NBK3"/>
<dbReference type="CDD" id="cd12148">
    <property type="entry name" value="fungal_TF_MHR"/>
    <property type="match status" value="1"/>
</dbReference>
<reference evidence="4 5" key="1">
    <citation type="journal article" date="2017" name="G3 (Bethesda)">
        <title>First Draft Genome Sequence of the Pathogenic Fungus Lomentospora prolificans (Formerly Scedosporium prolificans).</title>
        <authorList>
            <person name="Luo R."/>
            <person name="Zimin A."/>
            <person name="Workman R."/>
            <person name="Fan Y."/>
            <person name="Pertea G."/>
            <person name="Grossman N."/>
            <person name="Wear M.P."/>
            <person name="Jia B."/>
            <person name="Miller H."/>
            <person name="Casadevall A."/>
            <person name="Timp W."/>
            <person name="Zhang S.X."/>
            <person name="Salzberg S.L."/>
        </authorList>
    </citation>
    <scope>NUCLEOTIDE SEQUENCE [LARGE SCALE GENOMIC DNA]</scope>
    <source>
        <strain evidence="4 5">JHH-5317</strain>
    </source>
</reference>
<keyword evidence="5" id="KW-1185">Reference proteome</keyword>
<keyword evidence="1" id="KW-0479">Metal-binding</keyword>
<evidence type="ECO:0000313" key="5">
    <source>
        <dbReference type="Proteomes" id="UP000233524"/>
    </source>
</evidence>
<dbReference type="OrthoDB" id="4685598at2759"/>
<dbReference type="Pfam" id="PF04082">
    <property type="entry name" value="Fungal_trans"/>
    <property type="match status" value="1"/>
</dbReference>
<gene>
    <name evidence="4" type="ORF">jhhlp_004449</name>
</gene>
<evidence type="ECO:0000259" key="3">
    <source>
        <dbReference type="PROSITE" id="PS50048"/>
    </source>
</evidence>
<dbReference type="PROSITE" id="PS50048">
    <property type="entry name" value="ZN2_CY6_FUNGAL_2"/>
    <property type="match status" value="1"/>
</dbReference>
<dbReference type="SMART" id="SM00066">
    <property type="entry name" value="GAL4"/>
    <property type="match status" value="1"/>
</dbReference>
<proteinExistence type="predicted"/>
<dbReference type="GO" id="GO:0003677">
    <property type="term" value="F:DNA binding"/>
    <property type="evidence" value="ECO:0007669"/>
    <property type="project" value="InterPro"/>
</dbReference>
<dbReference type="VEuPathDB" id="FungiDB:jhhlp_004449"/>
<dbReference type="PROSITE" id="PS00463">
    <property type="entry name" value="ZN2_CY6_FUNGAL_1"/>
    <property type="match status" value="1"/>
</dbReference>
<dbReference type="SUPFAM" id="SSF57701">
    <property type="entry name" value="Zn2/Cys6 DNA-binding domain"/>
    <property type="match status" value="1"/>
</dbReference>
<dbReference type="Proteomes" id="UP000233524">
    <property type="component" value="Unassembled WGS sequence"/>
</dbReference>
<dbReference type="InterPro" id="IPR036864">
    <property type="entry name" value="Zn2-C6_fun-type_DNA-bd_sf"/>
</dbReference>
<dbReference type="GO" id="GO:0000981">
    <property type="term" value="F:DNA-binding transcription factor activity, RNA polymerase II-specific"/>
    <property type="evidence" value="ECO:0007669"/>
    <property type="project" value="InterPro"/>
</dbReference>
<dbReference type="Pfam" id="PF00172">
    <property type="entry name" value="Zn_clus"/>
    <property type="match status" value="1"/>
</dbReference>
<protein>
    <recommendedName>
        <fullName evidence="3">Zn(2)-C6 fungal-type domain-containing protein</fullName>
    </recommendedName>
</protein>
<dbReference type="InParanoid" id="A0A2N3NBK3"/>
<accession>A0A2N3NBK3</accession>
<organism evidence="4 5">
    <name type="scientific">Lomentospora prolificans</name>
    <dbReference type="NCBI Taxonomy" id="41688"/>
    <lineage>
        <taxon>Eukaryota</taxon>
        <taxon>Fungi</taxon>
        <taxon>Dikarya</taxon>
        <taxon>Ascomycota</taxon>
        <taxon>Pezizomycotina</taxon>
        <taxon>Sordariomycetes</taxon>
        <taxon>Hypocreomycetidae</taxon>
        <taxon>Microascales</taxon>
        <taxon>Microascaceae</taxon>
        <taxon>Lomentospora</taxon>
    </lineage>
</organism>
<evidence type="ECO:0000256" key="2">
    <source>
        <dbReference type="ARBA" id="ARBA00023242"/>
    </source>
</evidence>
<dbReference type="InterPro" id="IPR053181">
    <property type="entry name" value="EcdB-like_regulator"/>
</dbReference>
<keyword evidence="2" id="KW-0539">Nucleus</keyword>
<sequence>MSFNRKRVALACSFCRHRKRRCDAGKPRCQNCVEAEVECQYDETPSQRIDTSGGSREILNKLRHIESMLDHHTRAVAALSSELQLRTAQEDNIQGTSPNSHTSSVPGIIGSRLNVPITAWPSQPYDGQPDVSALPPLDIPVKHKTSSNYLLSLPAMKALVGEYPNDLFFLLESKNPLPPELAFESLPPPAPPIIHIDRDTADYLVTSFFATAHANHPVLDEEHFREVYAEFLERGIDSSVESAMCLSVLAIGAAAIASPETRDFSGSPPGMEYMQHAMPKLISLSSWSVSYSVPLAQTLVLASIYFAYIVRPLQSWRLIHSACTFLQFKLSGFDTREEGAESRESTLRLVWSSFLVECDRLAELELPRSGLQQLIDETPLPSCSNLGGMIHTSFLAETSIRRLLNRIHNSLYPSRKSYALTLSSTSLMAPEEFSAQEISSMMGICDELQRQLDLWHASIPEAYRPSLAVGPAANDREAVLRIRYFAARHIIYRPFVLNISMNPGPHPESIIEKAALGIASCRLYLRSATNILRKPSPYTWTFSLSSLGAVIVLTLSSLSPELKHLVPDIDELQTLAIQNIRPWAISSLGTVVTILEDMQRKQRILSCI</sequence>
<dbReference type="GO" id="GO:0008270">
    <property type="term" value="F:zinc ion binding"/>
    <property type="evidence" value="ECO:0007669"/>
    <property type="project" value="InterPro"/>
</dbReference>
<name>A0A2N3NBK3_9PEZI</name>
<dbReference type="CDD" id="cd00067">
    <property type="entry name" value="GAL4"/>
    <property type="match status" value="1"/>
</dbReference>
<feature type="domain" description="Zn(2)-C6 fungal-type" evidence="3">
    <location>
        <begin position="11"/>
        <end position="41"/>
    </location>
</feature>
<evidence type="ECO:0000256" key="1">
    <source>
        <dbReference type="ARBA" id="ARBA00022723"/>
    </source>
</evidence>
<comment type="caution">
    <text evidence="4">The sequence shown here is derived from an EMBL/GenBank/DDBJ whole genome shotgun (WGS) entry which is preliminary data.</text>
</comment>
<dbReference type="Gene3D" id="4.10.240.10">
    <property type="entry name" value="Zn(2)-C6 fungal-type DNA-binding domain"/>
    <property type="match status" value="1"/>
</dbReference>